<accession>A0AAV8Y137</accession>
<organism evidence="2 3">
    <name type="scientific">Aromia moschata</name>
    <dbReference type="NCBI Taxonomy" id="1265417"/>
    <lineage>
        <taxon>Eukaryota</taxon>
        <taxon>Metazoa</taxon>
        <taxon>Ecdysozoa</taxon>
        <taxon>Arthropoda</taxon>
        <taxon>Hexapoda</taxon>
        <taxon>Insecta</taxon>
        <taxon>Pterygota</taxon>
        <taxon>Neoptera</taxon>
        <taxon>Endopterygota</taxon>
        <taxon>Coleoptera</taxon>
        <taxon>Polyphaga</taxon>
        <taxon>Cucujiformia</taxon>
        <taxon>Chrysomeloidea</taxon>
        <taxon>Cerambycidae</taxon>
        <taxon>Cerambycinae</taxon>
        <taxon>Callichromatini</taxon>
        <taxon>Aromia</taxon>
    </lineage>
</organism>
<dbReference type="AlphaFoldDB" id="A0AAV8Y137"/>
<comment type="caution">
    <text evidence="2">The sequence shown here is derived from an EMBL/GenBank/DDBJ whole genome shotgun (WGS) entry which is preliminary data.</text>
</comment>
<feature type="domain" description="DUF4817" evidence="1">
    <location>
        <begin position="11"/>
        <end position="60"/>
    </location>
</feature>
<gene>
    <name evidence="2" type="ORF">NQ318_023176</name>
</gene>
<protein>
    <recommendedName>
        <fullName evidence="1">DUF4817 domain-containing protein</fullName>
    </recommendedName>
</protein>
<dbReference type="PANTHER" id="PTHR47326:SF1">
    <property type="entry name" value="HTH PSQ-TYPE DOMAIN-CONTAINING PROTEIN"/>
    <property type="match status" value="1"/>
</dbReference>
<dbReference type="Proteomes" id="UP001162162">
    <property type="component" value="Unassembled WGS sequence"/>
</dbReference>
<sequence>MPRHNLFTNSEMTDMVAIYAQQNFSERAAARSYADTYPNRRQPNRKLFSRLFSRLRETGSFGPSRYYGRPVNQQLVSAECLLMLESRSTTSRILHEQQLRAYHYSPAQNLLPGDFLARMQFCEFILRRNRQDAYFRDIQQKKLSHWLRHFQHEFKINIWCGIIESCGSFRTPSKIEWSGLSKLPSRKFSRFTRRSSFRRSC</sequence>
<keyword evidence="3" id="KW-1185">Reference proteome</keyword>
<evidence type="ECO:0000313" key="3">
    <source>
        <dbReference type="Proteomes" id="UP001162162"/>
    </source>
</evidence>
<reference evidence="2" key="1">
    <citation type="journal article" date="2023" name="Insect Mol. Biol.">
        <title>Genome sequencing provides insights into the evolution of gene families encoding plant cell wall-degrading enzymes in longhorned beetles.</title>
        <authorList>
            <person name="Shin N.R."/>
            <person name="Okamura Y."/>
            <person name="Kirsch R."/>
            <person name="Pauchet Y."/>
        </authorList>
    </citation>
    <scope>NUCLEOTIDE SEQUENCE</scope>
    <source>
        <strain evidence="2">AMC_N1</strain>
    </source>
</reference>
<dbReference type="PANTHER" id="PTHR47326">
    <property type="entry name" value="TRANSPOSABLE ELEMENT TC3 TRANSPOSASE-LIKE PROTEIN"/>
    <property type="match status" value="1"/>
</dbReference>
<dbReference type="EMBL" id="JAPWTK010000254">
    <property type="protein sequence ID" value="KAJ8944403.1"/>
    <property type="molecule type" value="Genomic_DNA"/>
</dbReference>
<dbReference type="Pfam" id="PF16087">
    <property type="entry name" value="DUF4817"/>
    <property type="match status" value="1"/>
</dbReference>
<evidence type="ECO:0000313" key="2">
    <source>
        <dbReference type="EMBL" id="KAJ8944403.1"/>
    </source>
</evidence>
<name>A0AAV8Y137_9CUCU</name>
<proteinExistence type="predicted"/>
<evidence type="ECO:0000259" key="1">
    <source>
        <dbReference type="Pfam" id="PF16087"/>
    </source>
</evidence>
<dbReference type="InterPro" id="IPR032135">
    <property type="entry name" value="DUF4817"/>
</dbReference>